<protein>
    <submittedName>
        <fullName evidence="1">Helix-turn-helix domain-containing protein</fullName>
    </submittedName>
</protein>
<reference evidence="1 2" key="1">
    <citation type="submission" date="2020-09" db="EMBL/GenBank/DDBJ databases">
        <title>Genome seq and assembly of Chryseobacterium sp.</title>
        <authorList>
            <person name="Chhetri G."/>
        </authorList>
    </citation>
    <scope>NUCLEOTIDE SEQUENCE [LARGE SCALE GENOMIC DNA]</scope>
    <source>
        <strain evidence="1 2">GCR10</strain>
    </source>
</reference>
<accession>A0ABR8ZA19</accession>
<dbReference type="RefSeq" id="WP_191735377.1">
    <property type="nucleotide sequence ID" value="NZ_JACYFS010000001.1"/>
</dbReference>
<comment type="caution">
    <text evidence="1">The sequence shown here is derived from an EMBL/GenBank/DDBJ whole genome shotgun (WGS) entry which is preliminary data.</text>
</comment>
<evidence type="ECO:0000313" key="1">
    <source>
        <dbReference type="EMBL" id="MBD8081626.1"/>
    </source>
</evidence>
<keyword evidence="2" id="KW-1185">Reference proteome</keyword>
<proteinExistence type="predicted"/>
<dbReference type="EMBL" id="JACYFS010000001">
    <property type="protein sequence ID" value="MBD8081626.1"/>
    <property type="molecule type" value="Genomic_DNA"/>
</dbReference>
<evidence type="ECO:0000313" key="2">
    <source>
        <dbReference type="Proteomes" id="UP000637299"/>
    </source>
</evidence>
<sequence>MIPDYKKIYSDLIEEKYPEKMNECIKILKKNNFDVLDVISIHNILSEGSKKDVEIFNQYHRAYDEKTVKFYLQYQVDHKLSNNQLSKHFKITRNSIARWKKQFPEYE</sequence>
<organism evidence="1 2">
    <name type="scientific">Chryseobacterium caseinilyticum</name>
    <dbReference type="NCBI Taxonomy" id="2771428"/>
    <lineage>
        <taxon>Bacteria</taxon>
        <taxon>Pseudomonadati</taxon>
        <taxon>Bacteroidota</taxon>
        <taxon>Flavobacteriia</taxon>
        <taxon>Flavobacteriales</taxon>
        <taxon>Weeksellaceae</taxon>
        <taxon>Chryseobacterium group</taxon>
        <taxon>Chryseobacterium</taxon>
    </lineage>
</organism>
<gene>
    <name evidence="1" type="ORF">IC610_04210</name>
</gene>
<name>A0ABR8ZA19_9FLAO</name>
<dbReference type="Proteomes" id="UP000637299">
    <property type="component" value="Unassembled WGS sequence"/>
</dbReference>